<protein>
    <submittedName>
        <fullName evidence="2">Uncharacterized protein</fullName>
    </submittedName>
</protein>
<sequence length="46" mass="5166">MGKFWLVIITLILIAIGVGAVYLMTVDIDPPKEHVEKTLPDSRFPQ</sequence>
<name>A0A3B0RMV2_9ZZZZ</name>
<evidence type="ECO:0000256" key="1">
    <source>
        <dbReference type="SAM" id="Phobius"/>
    </source>
</evidence>
<accession>A0A3B0RMV2</accession>
<dbReference type="AlphaFoldDB" id="A0A3B0RMV2"/>
<proteinExistence type="predicted"/>
<reference evidence="2" key="1">
    <citation type="submission" date="2018-06" db="EMBL/GenBank/DDBJ databases">
        <authorList>
            <person name="Zhirakovskaya E."/>
        </authorList>
    </citation>
    <scope>NUCLEOTIDE SEQUENCE</scope>
</reference>
<organism evidence="2">
    <name type="scientific">hydrothermal vent metagenome</name>
    <dbReference type="NCBI Taxonomy" id="652676"/>
    <lineage>
        <taxon>unclassified sequences</taxon>
        <taxon>metagenomes</taxon>
        <taxon>ecological metagenomes</taxon>
    </lineage>
</organism>
<keyword evidence="1" id="KW-0812">Transmembrane</keyword>
<keyword evidence="1" id="KW-1133">Transmembrane helix</keyword>
<gene>
    <name evidence="2" type="ORF">MNBD_ALPHA02-689</name>
</gene>
<keyword evidence="1" id="KW-0472">Membrane</keyword>
<evidence type="ECO:0000313" key="2">
    <source>
        <dbReference type="EMBL" id="VAV94590.1"/>
    </source>
</evidence>
<dbReference type="EMBL" id="UOED01000092">
    <property type="protein sequence ID" value="VAV94590.1"/>
    <property type="molecule type" value="Genomic_DNA"/>
</dbReference>
<feature type="transmembrane region" description="Helical" evidence="1">
    <location>
        <begin position="6"/>
        <end position="24"/>
    </location>
</feature>